<organism evidence="4 5">
    <name type="scientific">Mucilaginibacter terrae</name>
    <dbReference type="NCBI Taxonomy" id="1955052"/>
    <lineage>
        <taxon>Bacteria</taxon>
        <taxon>Pseudomonadati</taxon>
        <taxon>Bacteroidota</taxon>
        <taxon>Sphingobacteriia</taxon>
        <taxon>Sphingobacteriales</taxon>
        <taxon>Sphingobacteriaceae</taxon>
        <taxon>Mucilaginibacter</taxon>
    </lineage>
</organism>
<protein>
    <submittedName>
        <fullName evidence="4">Ribosomal protein S18 acetylase RimI-like enzyme</fullName>
    </submittedName>
</protein>
<comment type="caution">
    <text evidence="4">The sequence shown here is derived from an EMBL/GenBank/DDBJ whole genome shotgun (WGS) entry which is preliminary data.</text>
</comment>
<evidence type="ECO:0000259" key="3">
    <source>
        <dbReference type="PROSITE" id="PS51186"/>
    </source>
</evidence>
<dbReference type="CDD" id="cd04301">
    <property type="entry name" value="NAT_SF"/>
    <property type="match status" value="1"/>
</dbReference>
<sequence length="189" mass="21187">MIHPATPNDAPELATFIIMAMGTLANSFVNGRGQHEALLLFERFAAIPGNQYSFQNCLVYSDHEGVKGMICAYNGAKLNQLRQPFLVYIQQQYGFNGIPEDETKEGEYYVDCIGVKPTMRGKGIGKQLIKGLIEQGRTNNWPAIGLLVVKTNHQAQKLYTSLGFKIKGEKKLLGTDNWHMQYNFPKTQS</sequence>
<keyword evidence="5" id="KW-1185">Reference proteome</keyword>
<dbReference type="Gene3D" id="3.40.630.30">
    <property type="match status" value="1"/>
</dbReference>
<feature type="domain" description="N-acetyltransferase" evidence="3">
    <location>
        <begin position="1"/>
        <end position="185"/>
    </location>
</feature>
<evidence type="ECO:0000313" key="4">
    <source>
        <dbReference type="EMBL" id="MDT3400955.1"/>
    </source>
</evidence>
<gene>
    <name evidence="4" type="ORF">QE417_000027</name>
</gene>
<dbReference type="RefSeq" id="WP_311946690.1">
    <property type="nucleotide sequence ID" value="NZ_JAVLVU010000001.1"/>
</dbReference>
<dbReference type="InterPro" id="IPR050680">
    <property type="entry name" value="YpeA/RimI_acetyltransf"/>
</dbReference>
<evidence type="ECO:0000313" key="5">
    <source>
        <dbReference type="Proteomes" id="UP001258315"/>
    </source>
</evidence>
<evidence type="ECO:0000256" key="1">
    <source>
        <dbReference type="ARBA" id="ARBA00022679"/>
    </source>
</evidence>
<dbReference type="EMBL" id="JAVLVU010000001">
    <property type="protein sequence ID" value="MDT3400955.1"/>
    <property type="molecule type" value="Genomic_DNA"/>
</dbReference>
<dbReference type="PROSITE" id="PS51186">
    <property type="entry name" value="GNAT"/>
    <property type="match status" value="1"/>
</dbReference>
<proteinExistence type="predicted"/>
<evidence type="ECO:0000256" key="2">
    <source>
        <dbReference type="ARBA" id="ARBA00023315"/>
    </source>
</evidence>
<dbReference type="Proteomes" id="UP001258315">
    <property type="component" value="Unassembled WGS sequence"/>
</dbReference>
<dbReference type="InterPro" id="IPR016181">
    <property type="entry name" value="Acyl_CoA_acyltransferase"/>
</dbReference>
<dbReference type="SUPFAM" id="SSF55729">
    <property type="entry name" value="Acyl-CoA N-acyltransferases (Nat)"/>
    <property type="match status" value="1"/>
</dbReference>
<accession>A0ABU3GQM3</accession>
<name>A0ABU3GQM3_9SPHI</name>
<reference evidence="5" key="1">
    <citation type="submission" date="2023-07" db="EMBL/GenBank/DDBJ databases">
        <title>Functional and genomic diversity of the sorghum phyllosphere microbiome.</title>
        <authorList>
            <person name="Shade A."/>
        </authorList>
    </citation>
    <scope>NUCLEOTIDE SEQUENCE [LARGE SCALE GENOMIC DNA]</scope>
    <source>
        <strain evidence="5">SORGH_AS_0422</strain>
    </source>
</reference>
<keyword evidence="1" id="KW-0808">Transferase</keyword>
<keyword evidence="2" id="KW-0012">Acyltransferase</keyword>
<dbReference type="InterPro" id="IPR000182">
    <property type="entry name" value="GNAT_dom"/>
</dbReference>
<dbReference type="Pfam" id="PF00583">
    <property type="entry name" value="Acetyltransf_1"/>
    <property type="match status" value="1"/>
</dbReference>
<dbReference type="PANTHER" id="PTHR43420">
    <property type="entry name" value="ACETYLTRANSFERASE"/>
    <property type="match status" value="1"/>
</dbReference>